<dbReference type="EMBL" id="CP001110">
    <property type="protein sequence ID" value="ACF44728.1"/>
    <property type="molecule type" value="Genomic_DNA"/>
</dbReference>
<organism evidence="15 16">
    <name type="scientific">Pelodictyon phaeoclathratiforme (strain DSM 5477 / BU-1)</name>
    <dbReference type="NCBI Taxonomy" id="324925"/>
    <lineage>
        <taxon>Bacteria</taxon>
        <taxon>Pseudomonadati</taxon>
        <taxon>Chlorobiota</taxon>
        <taxon>Chlorobiia</taxon>
        <taxon>Chlorobiales</taxon>
        <taxon>Chlorobiaceae</taxon>
        <taxon>Chlorobium/Pelodictyon group</taxon>
        <taxon>Pelodictyon</taxon>
    </lineage>
</organism>
<evidence type="ECO:0000256" key="4">
    <source>
        <dbReference type="ARBA" id="ARBA00011218"/>
    </source>
</evidence>
<name>B4SFE9_PELPB</name>
<feature type="domain" description="Quinolinate phosphoribosyl transferase N-terminal" evidence="14">
    <location>
        <begin position="37"/>
        <end position="122"/>
    </location>
</feature>
<dbReference type="GO" id="GO:0034213">
    <property type="term" value="P:quinolinate catabolic process"/>
    <property type="evidence" value="ECO:0007669"/>
    <property type="project" value="TreeGrafter"/>
</dbReference>
<comment type="catalytic activity">
    <reaction evidence="10">
        <text>nicotinate beta-D-ribonucleotide + CO2 + diphosphate = quinolinate + 5-phospho-alpha-D-ribose 1-diphosphate + 2 H(+)</text>
        <dbReference type="Rhea" id="RHEA:12733"/>
        <dbReference type="ChEBI" id="CHEBI:15378"/>
        <dbReference type="ChEBI" id="CHEBI:16526"/>
        <dbReference type="ChEBI" id="CHEBI:29959"/>
        <dbReference type="ChEBI" id="CHEBI:33019"/>
        <dbReference type="ChEBI" id="CHEBI:57502"/>
        <dbReference type="ChEBI" id="CHEBI:58017"/>
        <dbReference type="EC" id="2.4.2.19"/>
    </reaction>
</comment>
<dbReference type="HOGENOM" id="CLU_039622_0_1_10"/>
<dbReference type="GO" id="GO:0009435">
    <property type="term" value="P:NAD+ biosynthetic process"/>
    <property type="evidence" value="ECO:0007669"/>
    <property type="project" value="UniProtKB-UniPathway"/>
</dbReference>
<evidence type="ECO:0000256" key="10">
    <source>
        <dbReference type="ARBA" id="ARBA00047445"/>
    </source>
</evidence>
<proteinExistence type="inferred from homology"/>
<dbReference type="eggNOG" id="COG0157">
    <property type="taxonomic scope" value="Bacteria"/>
</dbReference>
<comment type="similarity">
    <text evidence="3 12">Belongs to the NadC/ModD family.</text>
</comment>
<dbReference type="InterPro" id="IPR004393">
    <property type="entry name" value="NadC"/>
</dbReference>
<evidence type="ECO:0000256" key="11">
    <source>
        <dbReference type="ARBA" id="ARBA00069173"/>
    </source>
</evidence>
<dbReference type="Proteomes" id="UP000002724">
    <property type="component" value="Chromosome"/>
</dbReference>
<evidence type="ECO:0000256" key="1">
    <source>
        <dbReference type="ARBA" id="ARBA00003237"/>
    </source>
</evidence>
<dbReference type="KEGG" id="pph:Ppha_2566"/>
<dbReference type="InterPro" id="IPR022412">
    <property type="entry name" value="Quinolinate_PRibosylTrfase_N"/>
</dbReference>
<reference evidence="15 16" key="1">
    <citation type="submission" date="2008-06" db="EMBL/GenBank/DDBJ databases">
        <title>Complete sequence of Pelodictyon phaeoclathratiforme BU-1.</title>
        <authorList>
            <consortium name="US DOE Joint Genome Institute"/>
            <person name="Lucas S."/>
            <person name="Copeland A."/>
            <person name="Lapidus A."/>
            <person name="Glavina del Rio T."/>
            <person name="Dalin E."/>
            <person name="Tice H."/>
            <person name="Bruce D."/>
            <person name="Goodwin L."/>
            <person name="Pitluck S."/>
            <person name="Schmutz J."/>
            <person name="Larimer F."/>
            <person name="Land M."/>
            <person name="Hauser L."/>
            <person name="Kyrpides N."/>
            <person name="Mikhailova N."/>
            <person name="Liu Z."/>
            <person name="Li T."/>
            <person name="Zhao F."/>
            <person name="Overmann J."/>
            <person name="Bryant D.A."/>
            <person name="Richardson P."/>
        </authorList>
    </citation>
    <scope>NUCLEOTIDE SEQUENCE [LARGE SCALE GENOMIC DNA]</scope>
    <source>
        <strain evidence="16">DSM 5477 / BU-1</strain>
    </source>
</reference>
<feature type="domain" description="Quinolinate phosphoribosyl transferase C-terminal" evidence="13">
    <location>
        <begin position="124"/>
        <end position="294"/>
    </location>
</feature>
<evidence type="ECO:0000256" key="3">
    <source>
        <dbReference type="ARBA" id="ARBA00009400"/>
    </source>
</evidence>
<dbReference type="PANTHER" id="PTHR32179:SF3">
    <property type="entry name" value="NICOTINATE-NUCLEOTIDE PYROPHOSPHORYLASE [CARBOXYLATING]"/>
    <property type="match status" value="1"/>
</dbReference>
<dbReference type="Pfam" id="PF02749">
    <property type="entry name" value="QRPTase_N"/>
    <property type="match status" value="1"/>
</dbReference>
<dbReference type="SUPFAM" id="SSF51690">
    <property type="entry name" value="Nicotinate/Quinolinate PRTase C-terminal domain-like"/>
    <property type="match status" value="1"/>
</dbReference>
<dbReference type="Pfam" id="PF01729">
    <property type="entry name" value="QRPTase_C"/>
    <property type="match status" value="1"/>
</dbReference>
<dbReference type="GO" id="GO:0005737">
    <property type="term" value="C:cytoplasm"/>
    <property type="evidence" value="ECO:0007669"/>
    <property type="project" value="TreeGrafter"/>
</dbReference>
<dbReference type="InterPro" id="IPR013785">
    <property type="entry name" value="Aldolase_TIM"/>
</dbReference>
<sequence length="299" mass="32836">MYSGMAIMKNRARDEFYEGCRARAIMLALEEDRYKGDVTTLATIDPSQGGSAVIRAKEDGILGGADVAVQVFAACDNKLSVVLHHHDGETLQRGDLILEVQGKLAPLLIGERTALNFMQRMSGIATRTRLYVDCIRHTGAEILDTRKTAPGLRYFDKEAVRIGGGKNHRFGLFDMILIKDNHIDASGGIANAIRRAQLYRKEGKLEVKIETEVRSMEELREALPCLPDIILLDNFTPELLKEAVLFVKSSGFTPLLEASGNITLHNVLEVAETGVDFISVGELTHSVKALDLSMTIALA</sequence>
<dbReference type="InterPro" id="IPR002638">
    <property type="entry name" value="Quinolinate_PRibosylTrfase_C"/>
</dbReference>
<evidence type="ECO:0000256" key="6">
    <source>
        <dbReference type="ARBA" id="ARBA00022642"/>
    </source>
</evidence>
<evidence type="ECO:0000259" key="13">
    <source>
        <dbReference type="Pfam" id="PF01729"/>
    </source>
</evidence>
<dbReference type="InterPro" id="IPR027277">
    <property type="entry name" value="NadC/ModD"/>
</dbReference>
<keyword evidence="8 12" id="KW-0808">Transferase</keyword>
<evidence type="ECO:0000256" key="7">
    <source>
        <dbReference type="ARBA" id="ARBA00022676"/>
    </source>
</evidence>
<dbReference type="GO" id="GO:0004514">
    <property type="term" value="F:nicotinate-nucleotide diphosphorylase (carboxylating) activity"/>
    <property type="evidence" value="ECO:0007669"/>
    <property type="project" value="UniProtKB-EC"/>
</dbReference>
<evidence type="ECO:0000313" key="15">
    <source>
        <dbReference type="EMBL" id="ACF44728.1"/>
    </source>
</evidence>
<dbReference type="FunFam" id="3.20.20.70:FF:000030">
    <property type="entry name" value="Nicotinate-nucleotide pyrophosphorylase, carboxylating"/>
    <property type="match status" value="1"/>
</dbReference>
<gene>
    <name evidence="15" type="ordered locus">Ppha_2566</name>
</gene>
<evidence type="ECO:0000313" key="16">
    <source>
        <dbReference type="Proteomes" id="UP000002724"/>
    </source>
</evidence>
<evidence type="ECO:0000256" key="2">
    <source>
        <dbReference type="ARBA" id="ARBA00004893"/>
    </source>
</evidence>
<comment type="subunit">
    <text evidence="4">Hexamer formed by 3 homodimers.</text>
</comment>
<dbReference type="UniPathway" id="UPA00253">
    <property type="reaction ID" value="UER00331"/>
</dbReference>
<keyword evidence="7 12" id="KW-0328">Glycosyltransferase</keyword>
<keyword evidence="6" id="KW-0662">Pyridine nucleotide biosynthesis</keyword>
<comment type="function">
    <text evidence="1">Involved in the catabolism of quinolinic acid (QA).</text>
</comment>
<dbReference type="EC" id="2.4.2.19" evidence="5"/>
<dbReference type="STRING" id="324925.Ppha_2566"/>
<dbReference type="PIRSF" id="PIRSF006250">
    <property type="entry name" value="NadC_ModD"/>
    <property type="match status" value="1"/>
</dbReference>
<evidence type="ECO:0000256" key="12">
    <source>
        <dbReference type="PIRNR" id="PIRNR006250"/>
    </source>
</evidence>
<dbReference type="Gene3D" id="3.20.20.70">
    <property type="entry name" value="Aldolase class I"/>
    <property type="match status" value="1"/>
</dbReference>
<accession>B4SFE9</accession>
<dbReference type="CDD" id="cd01572">
    <property type="entry name" value="QPRTase"/>
    <property type="match status" value="1"/>
</dbReference>
<evidence type="ECO:0000259" key="14">
    <source>
        <dbReference type="Pfam" id="PF02749"/>
    </source>
</evidence>
<keyword evidence="16" id="KW-1185">Reference proteome</keyword>
<evidence type="ECO:0000256" key="9">
    <source>
        <dbReference type="ARBA" id="ARBA00033102"/>
    </source>
</evidence>
<dbReference type="NCBIfam" id="TIGR00078">
    <property type="entry name" value="nadC"/>
    <property type="match status" value="1"/>
</dbReference>
<dbReference type="AlphaFoldDB" id="B4SFE9"/>
<dbReference type="PANTHER" id="PTHR32179">
    <property type="entry name" value="NICOTINATE-NUCLEOTIDE PYROPHOSPHORYLASE [CARBOXYLATING]"/>
    <property type="match status" value="1"/>
</dbReference>
<protein>
    <recommendedName>
        <fullName evidence="11">Probable nicotinate-nucleotide pyrophosphorylase [carboxylating]</fullName>
        <ecNumber evidence="5">2.4.2.19</ecNumber>
    </recommendedName>
    <alternativeName>
        <fullName evidence="9">Quinolinate phosphoribosyltransferase [decarboxylating]</fullName>
    </alternativeName>
</protein>
<comment type="pathway">
    <text evidence="2">Cofactor biosynthesis; NAD(+) biosynthesis; nicotinate D-ribonucleotide from quinolinate: step 1/1.</text>
</comment>
<dbReference type="Gene3D" id="3.90.1170.20">
    <property type="entry name" value="Quinolinate phosphoribosyl transferase, N-terminal domain"/>
    <property type="match status" value="1"/>
</dbReference>
<dbReference type="InterPro" id="IPR036068">
    <property type="entry name" value="Nicotinate_pribotase-like_C"/>
</dbReference>
<dbReference type="SUPFAM" id="SSF54675">
    <property type="entry name" value="Nicotinate/Quinolinate PRTase N-terminal domain-like"/>
    <property type="match status" value="1"/>
</dbReference>
<dbReference type="FunFam" id="3.90.1170.20:FF:000001">
    <property type="entry name" value="Nicotinate-nucleotide diphosphorylase (Carboxylating)"/>
    <property type="match status" value="1"/>
</dbReference>
<dbReference type="InterPro" id="IPR037128">
    <property type="entry name" value="Quinolinate_PRibosylTase_N_sf"/>
</dbReference>
<evidence type="ECO:0000256" key="8">
    <source>
        <dbReference type="ARBA" id="ARBA00022679"/>
    </source>
</evidence>
<evidence type="ECO:0000256" key="5">
    <source>
        <dbReference type="ARBA" id="ARBA00011944"/>
    </source>
</evidence>